<dbReference type="RefSeq" id="WP_160975452.1">
    <property type="nucleotide sequence ID" value="NZ_WWEN01000012.1"/>
</dbReference>
<sequence>MTGEDVILPRDLPLWQDARPYLDVRNNDGHTIVAYGLARMLLEQTPEAEESVVLPAILLHDVGWKRIDPDLLLLAIGRNPTRKDLVRDHEVHGVAIAREILERHRPAGVDIEAVLAIIDGHDTTKEARSINDAVVKDADKGWRASPHGMRTICGWYDTNLLEHVETLEKVSNPYLLTPAGRAFAEGMCAAVRAEAQIAKYMGKASDD</sequence>
<evidence type="ECO:0000313" key="2">
    <source>
        <dbReference type="EMBL" id="MYM57550.1"/>
    </source>
</evidence>
<proteinExistence type="predicted"/>
<keyword evidence="3" id="KW-1185">Reference proteome</keyword>
<dbReference type="SUPFAM" id="SSF109604">
    <property type="entry name" value="HD-domain/PDEase-like"/>
    <property type="match status" value="1"/>
</dbReference>
<feature type="domain" description="HD" evidence="1">
    <location>
        <begin position="29"/>
        <end position="140"/>
    </location>
</feature>
<comment type="caution">
    <text evidence="2">The sequence shown here is derived from an EMBL/GenBank/DDBJ whole genome shotgun (WGS) entry which is preliminary data.</text>
</comment>
<organism evidence="2 3">
    <name type="scientific">Thalassovita mangrovi</name>
    <dbReference type="NCBI Taxonomy" id="2692236"/>
    <lineage>
        <taxon>Bacteria</taxon>
        <taxon>Pseudomonadati</taxon>
        <taxon>Pseudomonadota</taxon>
        <taxon>Alphaproteobacteria</taxon>
        <taxon>Rhodobacterales</taxon>
        <taxon>Roseobacteraceae</taxon>
        <taxon>Thalassovita</taxon>
    </lineage>
</organism>
<evidence type="ECO:0000259" key="1">
    <source>
        <dbReference type="Pfam" id="PF01966"/>
    </source>
</evidence>
<reference evidence="2 3" key="1">
    <citation type="submission" date="2020-01" db="EMBL/GenBank/DDBJ databases">
        <authorList>
            <person name="Chen S."/>
        </authorList>
    </citation>
    <scope>NUCLEOTIDE SEQUENCE [LARGE SCALE GENOMIC DNA]</scope>
    <source>
        <strain evidence="2 3">GS-10</strain>
    </source>
</reference>
<accession>A0A6L8LSE4</accession>
<dbReference type="EMBL" id="WWEN01000012">
    <property type="protein sequence ID" value="MYM57550.1"/>
    <property type="molecule type" value="Genomic_DNA"/>
</dbReference>
<dbReference type="CDD" id="cd00077">
    <property type="entry name" value="HDc"/>
    <property type="match status" value="1"/>
</dbReference>
<dbReference type="InterPro" id="IPR006674">
    <property type="entry name" value="HD_domain"/>
</dbReference>
<dbReference type="AlphaFoldDB" id="A0A6L8LSE4"/>
<evidence type="ECO:0000313" key="3">
    <source>
        <dbReference type="Proteomes" id="UP000479043"/>
    </source>
</evidence>
<gene>
    <name evidence="2" type="ORF">GR167_19695</name>
</gene>
<dbReference type="InterPro" id="IPR003607">
    <property type="entry name" value="HD/PDEase_dom"/>
</dbReference>
<dbReference type="Gene3D" id="1.10.3210.10">
    <property type="entry name" value="Hypothetical protein af1432"/>
    <property type="match status" value="1"/>
</dbReference>
<dbReference type="Pfam" id="PF01966">
    <property type="entry name" value="HD"/>
    <property type="match status" value="1"/>
</dbReference>
<name>A0A6L8LSE4_9RHOB</name>
<dbReference type="Proteomes" id="UP000479043">
    <property type="component" value="Unassembled WGS sequence"/>
</dbReference>
<protein>
    <submittedName>
        <fullName evidence="2">HD domain-containing protein</fullName>
    </submittedName>
</protein>